<organism evidence="2 3">
    <name type="scientific">Caenorhabditis japonica</name>
    <dbReference type="NCBI Taxonomy" id="281687"/>
    <lineage>
        <taxon>Eukaryota</taxon>
        <taxon>Metazoa</taxon>
        <taxon>Ecdysozoa</taxon>
        <taxon>Nematoda</taxon>
        <taxon>Chromadorea</taxon>
        <taxon>Rhabditida</taxon>
        <taxon>Rhabditina</taxon>
        <taxon>Rhabditomorpha</taxon>
        <taxon>Rhabditoidea</taxon>
        <taxon>Rhabditidae</taxon>
        <taxon>Peloderinae</taxon>
        <taxon>Caenorhabditis</taxon>
    </lineage>
</organism>
<feature type="region of interest" description="Disordered" evidence="1">
    <location>
        <begin position="611"/>
        <end position="652"/>
    </location>
</feature>
<accession>A0A8R1HS56</accession>
<dbReference type="AlphaFoldDB" id="A0A8R1HS56"/>
<sequence>MYNDWIIFQDEDDLKAIAKKLSEDEMIFLEYYYKRKFTKEHVVREDYARKWKEEKQNKPIDEWTMEGCVKFKNSKKEVESIVAAAGEQFDSEDESLDISQESSEVERVSEETLQSWSKYKENSEQGPSSNDEEALLILGEEMTISKNIDLSKHPLLARFLEVNWEGESVHSYELYELFCQVFCQALAYDEQFQTSGYQWCDVEPKLLEILGFRLEICCRIILSDKVTEEVIYKVHKENLSEKEFKTRLSKSLLEKLAEKKFLRIKNHKYFPYWFGMTGEELHHITVTRPVLVNAHVLSISVEVKLAREQQEREEGTAESYPGSWNQSRSYPFFINEKKSVESDHALSQNEPAFEKETSDRIKSAGLDSGEEDFPTDPNPLEKEKIEVEVASTNSSGEEDDTIVERKPLNVHYGSKMTRNVFSDDEDVSINGIRNPFGIPQSCRKRRPYVGPNDKRASVSSDAGSFTALRNAVLLERCSSPEYESNENEESEHEENGIEYFPAGLSEMNYLALDEAVTKSKKVPKEESSSFERSQSKPDRKQNFIQSNSRPKEKQEVYGRRKDQEKVKYFHEDESNNYSAPLAAPARYDYNFDALEENKNSNRRYNYTDCQLAPARHERQSPYYEQRQSRKIGRGDEYTQGCSSKNQHPHHSEQPFLKLYDDNYRADAHPQRQKYSPGYDTANQDYSFRDESPPRYKQKSHSNQGYYLNGRQKQSRDSQRYQTDGYGSSDSRESSSLDKYYTARY</sequence>
<evidence type="ECO:0000313" key="3">
    <source>
        <dbReference type="Proteomes" id="UP000005237"/>
    </source>
</evidence>
<feature type="region of interest" description="Disordered" evidence="1">
    <location>
        <begin position="520"/>
        <end position="565"/>
    </location>
</feature>
<feature type="region of interest" description="Disordered" evidence="1">
    <location>
        <begin position="668"/>
        <end position="744"/>
    </location>
</feature>
<reference evidence="2" key="2">
    <citation type="submission" date="2022-06" db="UniProtKB">
        <authorList>
            <consortium name="EnsemblMetazoa"/>
        </authorList>
    </citation>
    <scope>IDENTIFICATION</scope>
    <source>
        <strain evidence="2">DF5081</strain>
    </source>
</reference>
<feature type="compositionally biased region" description="Basic and acidic residues" evidence="1">
    <location>
        <begin position="549"/>
        <end position="565"/>
    </location>
</feature>
<evidence type="ECO:0000313" key="2">
    <source>
        <dbReference type="EnsemblMetazoa" id="CJA05234.1"/>
    </source>
</evidence>
<protein>
    <submittedName>
        <fullName evidence="2">Uncharacterized protein</fullName>
    </submittedName>
</protein>
<name>A0A8R1HS56_CAEJA</name>
<dbReference type="Proteomes" id="UP000005237">
    <property type="component" value="Unassembled WGS sequence"/>
</dbReference>
<feature type="compositionally biased region" description="Basic and acidic residues" evidence="1">
    <location>
        <begin position="522"/>
        <end position="541"/>
    </location>
</feature>
<reference evidence="3" key="1">
    <citation type="submission" date="2010-08" db="EMBL/GenBank/DDBJ databases">
        <authorList>
            <consortium name="Caenorhabditis japonica Sequencing Consortium"/>
            <person name="Wilson R.K."/>
        </authorList>
    </citation>
    <scope>NUCLEOTIDE SEQUENCE [LARGE SCALE GENOMIC DNA]</scope>
    <source>
        <strain evidence="3">DF5081</strain>
    </source>
</reference>
<proteinExistence type="predicted"/>
<keyword evidence="3" id="KW-1185">Reference proteome</keyword>
<feature type="region of interest" description="Disordered" evidence="1">
    <location>
        <begin position="442"/>
        <end position="461"/>
    </location>
</feature>
<evidence type="ECO:0000256" key="1">
    <source>
        <dbReference type="SAM" id="MobiDB-lite"/>
    </source>
</evidence>
<dbReference type="EnsemblMetazoa" id="CJA05234.1">
    <property type="protein sequence ID" value="CJA05234.1"/>
    <property type="gene ID" value="WBGene00124438"/>
</dbReference>